<dbReference type="AlphaFoldDB" id="A0A1N7NRV6"/>
<dbReference type="PANTHER" id="PTHR23117">
    <property type="entry name" value="GUANYLATE KINASE-RELATED"/>
    <property type="match status" value="1"/>
</dbReference>
<dbReference type="InterPro" id="IPR008145">
    <property type="entry name" value="GK/Ca_channel_bsu"/>
</dbReference>
<dbReference type="Proteomes" id="UP000185678">
    <property type="component" value="Unassembled WGS sequence"/>
</dbReference>
<keyword evidence="9" id="KW-1185">Reference proteome</keyword>
<keyword evidence="8" id="KW-0418">Kinase</keyword>
<evidence type="ECO:0000256" key="6">
    <source>
        <dbReference type="HAMAP-Rule" id="MF_00836"/>
    </source>
</evidence>
<evidence type="ECO:0000256" key="4">
    <source>
        <dbReference type="ARBA" id="ARBA00022741"/>
    </source>
</evidence>
<dbReference type="OrthoDB" id="341217at2"/>
<dbReference type="GO" id="GO:0033863">
    <property type="term" value="F:ribose 1,5-bisphosphate phosphokinase activity"/>
    <property type="evidence" value="ECO:0007669"/>
    <property type="project" value="UniProtKB-UniRule"/>
</dbReference>
<dbReference type="GO" id="GO:0019634">
    <property type="term" value="P:organic phosphonate metabolic process"/>
    <property type="evidence" value="ECO:0007669"/>
    <property type="project" value="UniProtKB-UniRule"/>
</dbReference>
<dbReference type="PANTHER" id="PTHR23117:SF8">
    <property type="entry name" value="RIBOSE 1,5-BISPHOSPHATE PHOSPHOKINASE PHNN"/>
    <property type="match status" value="1"/>
</dbReference>
<evidence type="ECO:0000259" key="7">
    <source>
        <dbReference type="SMART" id="SM00072"/>
    </source>
</evidence>
<dbReference type="GO" id="GO:0005524">
    <property type="term" value="F:ATP binding"/>
    <property type="evidence" value="ECO:0007669"/>
    <property type="project" value="UniProtKB-KW"/>
</dbReference>
<feature type="domain" description="Guanylate kinase/L-type calcium channel beta subunit" evidence="7">
    <location>
        <begin position="11"/>
        <end position="190"/>
    </location>
</feature>
<evidence type="ECO:0000256" key="2">
    <source>
        <dbReference type="ARBA" id="ARBA00005069"/>
    </source>
</evidence>
<sequence>MSAEFCVPPARPRLFYVIGPSGAGKDSLLAYARPRVAGRPLAFAHRYITRPASAGGENHVALSEAEFAARALAGCFALTWNSHGLLYGIGCEVEDWLQHGLSVVVNGSREHLPQAASRFPAMVPILVSVHQDELRRRLEARGRETAEGIAERLRRASAFPVHHPALVQLDNSGPLEQAGEQLVRLLRGEI</sequence>
<evidence type="ECO:0000313" key="8">
    <source>
        <dbReference type="EMBL" id="SIT00969.1"/>
    </source>
</evidence>
<proteinExistence type="inferred from homology"/>
<keyword evidence="4 6" id="KW-0547">Nucleotide-binding</keyword>
<dbReference type="GO" id="GO:0006015">
    <property type="term" value="P:5-phosphoribose 1-diphosphate biosynthetic process"/>
    <property type="evidence" value="ECO:0007669"/>
    <property type="project" value="UniProtKB-UniRule"/>
</dbReference>
<dbReference type="SMART" id="SM00072">
    <property type="entry name" value="GuKc"/>
    <property type="match status" value="1"/>
</dbReference>
<dbReference type="NCBIfam" id="NF007485">
    <property type="entry name" value="PRK10078.1"/>
    <property type="match status" value="1"/>
</dbReference>
<accession>A0A1N7NRV6</accession>
<dbReference type="NCBIfam" id="TIGR02322">
    <property type="entry name" value="phosphon_PhnN"/>
    <property type="match status" value="1"/>
</dbReference>
<comment type="similarity">
    <text evidence="6">Belongs to the ribose 1,5-bisphosphokinase family.</text>
</comment>
<dbReference type="InterPro" id="IPR027417">
    <property type="entry name" value="P-loop_NTPase"/>
</dbReference>
<dbReference type="EMBL" id="FTOA01000005">
    <property type="protein sequence ID" value="SIT00969.1"/>
    <property type="molecule type" value="Genomic_DNA"/>
</dbReference>
<dbReference type="HAMAP" id="MF_00836">
    <property type="entry name" value="PhnN"/>
    <property type="match status" value="1"/>
</dbReference>
<dbReference type="STRING" id="80876.SAMN05421779_105323"/>
<organism evidence="8 9">
    <name type="scientific">Insolitispirillum peregrinum</name>
    <dbReference type="NCBI Taxonomy" id="80876"/>
    <lineage>
        <taxon>Bacteria</taxon>
        <taxon>Pseudomonadati</taxon>
        <taxon>Pseudomonadota</taxon>
        <taxon>Alphaproteobacteria</taxon>
        <taxon>Rhodospirillales</taxon>
        <taxon>Novispirillaceae</taxon>
        <taxon>Insolitispirillum</taxon>
    </lineage>
</organism>
<evidence type="ECO:0000256" key="1">
    <source>
        <dbReference type="ARBA" id="ARBA00000373"/>
    </source>
</evidence>
<keyword evidence="3 6" id="KW-0808">Transferase</keyword>
<evidence type="ECO:0000256" key="3">
    <source>
        <dbReference type="ARBA" id="ARBA00022679"/>
    </source>
</evidence>
<evidence type="ECO:0000256" key="5">
    <source>
        <dbReference type="ARBA" id="ARBA00022840"/>
    </source>
</evidence>
<dbReference type="GO" id="GO:0005829">
    <property type="term" value="C:cytosol"/>
    <property type="evidence" value="ECO:0007669"/>
    <property type="project" value="TreeGrafter"/>
</dbReference>
<dbReference type="RefSeq" id="WP_076401221.1">
    <property type="nucleotide sequence ID" value="NZ_FTOA01000005.1"/>
</dbReference>
<dbReference type="EC" id="2.7.4.23" evidence="6"/>
<comment type="function">
    <text evidence="6">Catalyzes the phosphorylation of ribose 1,5-bisphosphate to 5-phospho-D-ribosyl alpha-1-diphosphate (PRPP).</text>
</comment>
<dbReference type="Gene3D" id="3.40.50.300">
    <property type="entry name" value="P-loop containing nucleotide triphosphate hydrolases"/>
    <property type="match status" value="1"/>
</dbReference>
<gene>
    <name evidence="6" type="primary">phnN</name>
    <name evidence="8" type="ORF">SAMN05421779_105323</name>
</gene>
<dbReference type="UniPathway" id="UPA00087">
    <property type="reaction ID" value="UER00175"/>
</dbReference>
<keyword evidence="5 6" id="KW-0067">ATP-binding</keyword>
<comment type="catalytic activity">
    <reaction evidence="1 6">
        <text>alpha-D-ribose 1,5-bisphosphate + ATP = 5-phospho-alpha-D-ribose 1-diphosphate + ADP</text>
        <dbReference type="Rhea" id="RHEA:20109"/>
        <dbReference type="ChEBI" id="CHEBI:30616"/>
        <dbReference type="ChEBI" id="CHEBI:58017"/>
        <dbReference type="ChEBI" id="CHEBI:68688"/>
        <dbReference type="ChEBI" id="CHEBI:456216"/>
        <dbReference type="EC" id="2.7.4.23"/>
    </reaction>
</comment>
<name>A0A1N7NRV6_9PROT</name>
<comment type="pathway">
    <text evidence="2 6">Metabolic intermediate biosynthesis; 5-phospho-alpha-D-ribose 1-diphosphate biosynthesis; 5-phospho-alpha-D-ribose 1-diphosphate from D-ribose 5-phosphate (route II): step 3/3.</text>
</comment>
<evidence type="ECO:0000313" key="9">
    <source>
        <dbReference type="Proteomes" id="UP000185678"/>
    </source>
</evidence>
<protein>
    <recommendedName>
        <fullName evidence="6">Ribose 1,5-bisphosphate phosphokinase PhnN</fullName>
        <ecNumber evidence="6">2.7.4.23</ecNumber>
    </recommendedName>
    <alternativeName>
        <fullName evidence="6">Ribose 1,5-bisphosphokinase</fullName>
    </alternativeName>
</protein>
<feature type="binding site" evidence="6">
    <location>
        <begin position="19"/>
        <end position="26"/>
    </location>
    <ligand>
        <name>ATP</name>
        <dbReference type="ChEBI" id="CHEBI:30616"/>
    </ligand>
</feature>
<dbReference type="SUPFAM" id="SSF52540">
    <property type="entry name" value="P-loop containing nucleoside triphosphate hydrolases"/>
    <property type="match status" value="1"/>
</dbReference>
<dbReference type="InterPro" id="IPR012699">
    <property type="entry name" value="PhnN"/>
</dbReference>
<reference evidence="8 9" key="1">
    <citation type="submission" date="2017-01" db="EMBL/GenBank/DDBJ databases">
        <authorList>
            <person name="Mah S.A."/>
            <person name="Swanson W.J."/>
            <person name="Moy G.W."/>
            <person name="Vacquier V.D."/>
        </authorList>
    </citation>
    <scope>NUCLEOTIDE SEQUENCE [LARGE SCALE GENOMIC DNA]</scope>
    <source>
        <strain evidence="8 9">DSM 11589</strain>
    </source>
</reference>